<accession>A0A9P6TA64</accession>
<dbReference type="Proteomes" id="UP000886653">
    <property type="component" value="Unassembled WGS sequence"/>
</dbReference>
<proteinExistence type="predicted"/>
<comment type="caution">
    <text evidence="1">The sequence shown here is derived from an EMBL/GenBank/DDBJ whole genome shotgun (WGS) entry which is preliminary data.</text>
</comment>
<organism evidence="1 2">
    <name type="scientific">Cronartium quercuum f. sp. fusiforme G11</name>
    <dbReference type="NCBI Taxonomy" id="708437"/>
    <lineage>
        <taxon>Eukaryota</taxon>
        <taxon>Fungi</taxon>
        <taxon>Dikarya</taxon>
        <taxon>Basidiomycota</taxon>
        <taxon>Pucciniomycotina</taxon>
        <taxon>Pucciniomycetes</taxon>
        <taxon>Pucciniales</taxon>
        <taxon>Coleosporiaceae</taxon>
        <taxon>Cronartium</taxon>
    </lineage>
</organism>
<evidence type="ECO:0000313" key="1">
    <source>
        <dbReference type="EMBL" id="KAG0143273.1"/>
    </source>
</evidence>
<dbReference type="EMBL" id="MU167323">
    <property type="protein sequence ID" value="KAG0143273.1"/>
    <property type="molecule type" value="Genomic_DNA"/>
</dbReference>
<evidence type="ECO:0000313" key="2">
    <source>
        <dbReference type="Proteomes" id="UP000886653"/>
    </source>
</evidence>
<name>A0A9P6TA64_9BASI</name>
<reference evidence="1" key="1">
    <citation type="submission" date="2013-11" db="EMBL/GenBank/DDBJ databases">
        <title>Genome sequence of the fusiform rust pathogen reveals effectors for host alternation and coevolution with pine.</title>
        <authorList>
            <consortium name="DOE Joint Genome Institute"/>
            <person name="Smith K."/>
            <person name="Pendleton A."/>
            <person name="Kubisiak T."/>
            <person name="Anderson C."/>
            <person name="Salamov A."/>
            <person name="Aerts A."/>
            <person name="Riley R."/>
            <person name="Clum A."/>
            <person name="Lindquist E."/>
            <person name="Ence D."/>
            <person name="Campbell M."/>
            <person name="Kronenberg Z."/>
            <person name="Feau N."/>
            <person name="Dhillon B."/>
            <person name="Hamelin R."/>
            <person name="Burleigh J."/>
            <person name="Smith J."/>
            <person name="Yandell M."/>
            <person name="Nelson C."/>
            <person name="Grigoriev I."/>
            <person name="Davis J."/>
        </authorList>
    </citation>
    <scope>NUCLEOTIDE SEQUENCE</scope>
    <source>
        <strain evidence="1">G11</strain>
    </source>
</reference>
<protein>
    <submittedName>
        <fullName evidence="1">Uncharacterized protein</fullName>
    </submittedName>
</protein>
<gene>
    <name evidence="1" type="ORF">CROQUDRAFT_189407</name>
</gene>
<sequence length="152" mass="16499">MSVPSHQPAETDLNFISSTSYLVRNVTGNANRLGYPTHTVRTAIRLLSKNSQPRLAQITIHANGPQTTLGILLVPLMKLIPAHRSLAQGRGTNKSSAKPSSGLTFPRCSARCSTCSVSNSIFTLKILLLNQPARVQLQHEVFISIGELYSCC</sequence>
<dbReference type="AlphaFoldDB" id="A0A9P6TA64"/>
<keyword evidence="2" id="KW-1185">Reference proteome</keyword>